<accession>A0ABR7HQI1</accession>
<organism evidence="2 3">
    <name type="scientific">Pseudoflavonifractor hominis</name>
    <dbReference type="NCBI Taxonomy" id="2763059"/>
    <lineage>
        <taxon>Bacteria</taxon>
        <taxon>Bacillati</taxon>
        <taxon>Bacillota</taxon>
        <taxon>Clostridia</taxon>
        <taxon>Eubacteriales</taxon>
        <taxon>Oscillospiraceae</taxon>
        <taxon>Pseudoflavonifractor</taxon>
    </lineage>
</organism>
<protein>
    <submittedName>
        <fullName evidence="2">Uncharacterized protein</fullName>
    </submittedName>
</protein>
<proteinExistence type="predicted"/>
<name>A0ABR7HQI1_9FIRM</name>
<feature type="signal peptide" evidence="1">
    <location>
        <begin position="1"/>
        <end position="31"/>
    </location>
</feature>
<dbReference type="EMBL" id="JACOPR010000002">
    <property type="protein sequence ID" value="MBC5729778.1"/>
    <property type="molecule type" value="Genomic_DNA"/>
</dbReference>
<reference evidence="2 3" key="1">
    <citation type="submission" date="2020-08" db="EMBL/GenBank/DDBJ databases">
        <title>Genome public.</title>
        <authorList>
            <person name="Liu C."/>
            <person name="Sun Q."/>
        </authorList>
    </citation>
    <scope>NUCLEOTIDE SEQUENCE [LARGE SCALE GENOMIC DNA]</scope>
    <source>
        <strain evidence="2 3">New-38</strain>
    </source>
</reference>
<evidence type="ECO:0000256" key="1">
    <source>
        <dbReference type="SAM" id="SignalP"/>
    </source>
</evidence>
<keyword evidence="3" id="KW-1185">Reference proteome</keyword>
<comment type="caution">
    <text evidence="2">The sequence shown here is derived from an EMBL/GenBank/DDBJ whole genome shotgun (WGS) entry which is preliminary data.</text>
</comment>
<sequence length="82" mass="8915">MKCIILKRKILAAAGCLAVAVAMFVTVNHPAVVGVAASERELPIYCVERDQKMLSISFDAAWGDGRERRLEGRDLNGQSNSP</sequence>
<gene>
    <name evidence="2" type="ORF">H8S34_02890</name>
</gene>
<evidence type="ECO:0000313" key="2">
    <source>
        <dbReference type="EMBL" id="MBC5729778.1"/>
    </source>
</evidence>
<evidence type="ECO:0000313" key="3">
    <source>
        <dbReference type="Proteomes" id="UP000660021"/>
    </source>
</evidence>
<keyword evidence="1" id="KW-0732">Signal</keyword>
<dbReference type="RefSeq" id="WP_186962987.1">
    <property type="nucleotide sequence ID" value="NZ_JACOPR010000002.1"/>
</dbReference>
<feature type="chain" id="PRO_5047445174" evidence="1">
    <location>
        <begin position="32"/>
        <end position="82"/>
    </location>
</feature>
<dbReference type="Proteomes" id="UP000660021">
    <property type="component" value="Unassembled WGS sequence"/>
</dbReference>